<gene>
    <name evidence="7" type="ORF">FUA24_15385</name>
</gene>
<dbReference type="AlphaFoldDB" id="A0A5D0HTQ5"/>
<comment type="caution">
    <text evidence="7">The sequence shown here is derived from an EMBL/GenBank/DDBJ whole genome shotgun (WGS) entry which is preliminary data.</text>
</comment>
<dbReference type="Gene3D" id="3.40.640.10">
    <property type="entry name" value="Type I PLP-dependent aspartate aminotransferase-like (Major domain)"/>
    <property type="match status" value="1"/>
</dbReference>
<dbReference type="SUPFAM" id="SSF53383">
    <property type="entry name" value="PLP-dependent transferases"/>
    <property type="match status" value="1"/>
</dbReference>
<keyword evidence="7" id="KW-0032">Aminotransferase</keyword>
<dbReference type="OrthoDB" id="594134at2"/>
<dbReference type="InterPro" id="IPR004839">
    <property type="entry name" value="Aminotransferase_I/II_large"/>
</dbReference>
<sequence length="493" mass="56569">MIPYKTIVNFSRESRTPVYIQLTNQFIQLIKDRTLLPRTRLPGSRTLAELLEVHRKTVVACYEELVLQGWAESIPQKGTYVHHNLPELNQQKLDNSLGVKENNKSGFYFNKDTTLDRNFPQAFDASYMYVNDGVNDERLTPTDEIGVIYRKLLGKKSNLVHFGYGTTYGNLELRTTLVDYLNETRGLNISLDNIMITRGSQMGMFLSSQILFENGGYIIVGETNYSSSDTTFEYAKANILRVPVEDDGLSITAIEKLCKDKNIRAVYTTSHHHHPTTVTMSAKKRLQLLNLAKCYEFAIIEDDYDYDFNYNHAPILPLASHDVSGNVIYVGSICKTVAPVFRVGYLVASKDFVDECAKLRRFIDRQGDAILEMTFAKFIKEGSLDRHKRKVLKTYKERRDLFCKLLKEELGAYLTFEIPKGGMAVWVTLSKTYTWSQVTEVAKNQKLLFVELQRYDRANIGHNGIRIGFARYNTEEIKEFIKRLKTTLLLLDA</sequence>
<evidence type="ECO:0000256" key="4">
    <source>
        <dbReference type="ARBA" id="ARBA00023125"/>
    </source>
</evidence>
<keyword evidence="5" id="KW-0804">Transcription</keyword>
<dbReference type="Pfam" id="PF00392">
    <property type="entry name" value="GntR"/>
    <property type="match status" value="1"/>
</dbReference>
<evidence type="ECO:0000313" key="7">
    <source>
        <dbReference type="EMBL" id="TYA74695.1"/>
    </source>
</evidence>
<dbReference type="PANTHER" id="PTHR46577:SF2">
    <property type="entry name" value="TRANSCRIPTIONAL REGULATORY PROTEIN"/>
    <property type="match status" value="1"/>
</dbReference>
<dbReference type="Proteomes" id="UP000323930">
    <property type="component" value="Unassembled WGS sequence"/>
</dbReference>
<keyword evidence="8" id="KW-1185">Reference proteome</keyword>
<dbReference type="InterPro" id="IPR015424">
    <property type="entry name" value="PyrdxlP-dep_Trfase"/>
</dbReference>
<keyword evidence="7" id="KW-0808">Transferase</keyword>
<reference evidence="7 8" key="1">
    <citation type="submission" date="2019-08" db="EMBL/GenBank/DDBJ databases">
        <title>Seonamhaeicola sediminis sp. nov., isolated from marine sediment.</title>
        <authorList>
            <person name="Cao W.R."/>
        </authorList>
    </citation>
    <scope>NUCLEOTIDE SEQUENCE [LARGE SCALE GENOMIC DNA]</scope>
    <source>
        <strain evidence="7 8">B011</strain>
    </source>
</reference>
<keyword evidence="3" id="KW-0805">Transcription regulation</keyword>
<evidence type="ECO:0000256" key="5">
    <source>
        <dbReference type="ARBA" id="ARBA00023163"/>
    </source>
</evidence>
<dbReference type="InterPro" id="IPR000524">
    <property type="entry name" value="Tscrpt_reg_HTH_GntR"/>
</dbReference>
<dbReference type="SMART" id="SM00345">
    <property type="entry name" value="HTH_GNTR"/>
    <property type="match status" value="1"/>
</dbReference>
<dbReference type="PROSITE" id="PS50949">
    <property type="entry name" value="HTH_GNTR"/>
    <property type="match status" value="1"/>
</dbReference>
<dbReference type="GO" id="GO:0003677">
    <property type="term" value="F:DNA binding"/>
    <property type="evidence" value="ECO:0007669"/>
    <property type="project" value="UniProtKB-KW"/>
</dbReference>
<evidence type="ECO:0000256" key="2">
    <source>
        <dbReference type="ARBA" id="ARBA00022898"/>
    </source>
</evidence>
<evidence type="ECO:0000256" key="3">
    <source>
        <dbReference type="ARBA" id="ARBA00023015"/>
    </source>
</evidence>
<dbReference type="GO" id="GO:0003700">
    <property type="term" value="F:DNA-binding transcription factor activity"/>
    <property type="evidence" value="ECO:0007669"/>
    <property type="project" value="InterPro"/>
</dbReference>
<keyword evidence="4" id="KW-0238">DNA-binding</keyword>
<dbReference type="InterPro" id="IPR015421">
    <property type="entry name" value="PyrdxlP-dep_Trfase_major"/>
</dbReference>
<dbReference type="EMBL" id="VSDQ01000679">
    <property type="protein sequence ID" value="TYA74695.1"/>
    <property type="molecule type" value="Genomic_DNA"/>
</dbReference>
<dbReference type="GO" id="GO:0008483">
    <property type="term" value="F:transaminase activity"/>
    <property type="evidence" value="ECO:0007669"/>
    <property type="project" value="UniProtKB-KW"/>
</dbReference>
<dbReference type="Gene3D" id="1.10.10.10">
    <property type="entry name" value="Winged helix-like DNA-binding domain superfamily/Winged helix DNA-binding domain"/>
    <property type="match status" value="1"/>
</dbReference>
<proteinExistence type="inferred from homology"/>
<dbReference type="Pfam" id="PF00155">
    <property type="entry name" value="Aminotran_1_2"/>
    <property type="match status" value="1"/>
</dbReference>
<dbReference type="InterPro" id="IPR036390">
    <property type="entry name" value="WH_DNA-bd_sf"/>
</dbReference>
<name>A0A5D0HTQ5_9FLAO</name>
<evidence type="ECO:0000259" key="6">
    <source>
        <dbReference type="PROSITE" id="PS50949"/>
    </source>
</evidence>
<dbReference type="GO" id="GO:0030170">
    <property type="term" value="F:pyridoxal phosphate binding"/>
    <property type="evidence" value="ECO:0007669"/>
    <property type="project" value="InterPro"/>
</dbReference>
<organism evidence="7 8">
    <name type="scientific">Seonamhaeicola marinus</name>
    <dbReference type="NCBI Taxonomy" id="1912246"/>
    <lineage>
        <taxon>Bacteria</taxon>
        <taxon>Pseudomonadati</taxon>
        <taxon>Bacteroidota</taxon>
        <taxon>Flavobacteriia</taxon>
        <taxon>Flavobacteriales</taxon>
        <taxon>Flavobacteriaceae</taxon>
    </lineage>
</organism>
<dbReference type="InterPro" id="IPR036388">
    <property type="entry name" value="WH-like_DNA-bd_sf"/>
</dbReference>
<accession>A0A5D0HTQ5</accession>
<evidence type="ECO:0000313" key="8">
    <source>
        <dbReference type="Proteomes" id="UP000323930"/>
    </source>
</evidence>
<dbReference type="SUPFAM" id="SSF46785">
    <property type="entry name" value="Winged helix' DNA-binding domain"/>
    <property type="match status" value="1"/>
</dbReference>
<dbReference type="CDD" id="cd00609">
    <property type="entry name" value="AAT_like"/>
    <property type="match status" value="1"/>
</dbReference>
<dbReference type="PANTHER" id="PTHR46577">
    <property type="entry name" value="HTH-TYPE TRANSCRIPTIONAL REGULATORY PROTEIN GABR"/>
    <property type="match status" value="1"/>
</dbReference>
<keyword evidence="2" id="KW-0663">Pyridoxal phosphate</keyword>
<dbReference type="InterPro" id="IPR051446">
    <property type="entry name" value="HTH_trans_reg/aminotransferase"/>
</dbReference>
<dbReference type="CDD" id="cd07377">
    <property type="entry name" value="WHTH_GntR"/>
    <property type="match status" value="1"/>
</dbReference>
<evidence type="ECO:0000256" key="1">
    <source>
        <dbReference type="ARBA" id="ARBA00005384"/>
    </source>
</evidence>
<feature type="domain" description="HTH gntR-type" evidence="6">
    <location>
        <begin position="16"/>
        <end position="84"/>
    </location>
</feature>
<protein>
    <submittedName>
        <fullName evidence="7">PLP-dependent aminotransferase family protein</fullName>
    </submittedName>
</protein>
<comment type="similarity">
    <text evidence="1">In the C-terminal section; belongs to the class-I pyridoxal-phosphate-dependent aminotransferase family.</text>
</comment>
<dbReference type="RefSeq" id="WP_148543899.1">
    <property type="nucleotide sequence ID" value="NZ_VSDQ01000679.1"/>
</dbReference>